<feature type="transmembrane region" description="Helical" evidence="13">
    <location>
        <begin position="214"/>
        <end position="235"/>
    </location>
</feature>
<feature type="binding site" evidence="12">
    <location>
        <position position="86"/>
    </location>
    <ligand>
        <name>substrate</name>
    </ligand>
</feature>
<keyword evidence="8" id="KW-0256">Endoplasmic reticulum</keyword>
<evidence type="ECO:0000256" key="11">
    <source>
        <dbReference type="PIRSR" id="PIRSR000905-1"/>
    </source>
</evidence>
<feature type="active site" description="Nucleophile" evidence="11">
    <location>
        <position position="181"/>
    </location>
</feature>
<feature type="transmembrane region" description="Helical" evidence="13">
    <location>
        <begin position="297"/>
        <end position="315"/>
    </location>
</feature>
<keyword evidence="7" id="KW-0378">Hydrolase</keyword>
<keyword evidence="9 13" id="KW-1133">Transmembrane helix</keyword>
<dbReference type="PANTHER" id="PTHR12591">
    <property type="entry name" value="GLUCOSE-6-PHOSPHATASE"/>
    <property type="match status" value="1"/>
</dbReference>
<accession>A0A140AZ42</accession>
<evidence type="ECO:0000256" key="3">
    <source>
        <dbReference type="ARBA" id="ARBA00009266"/>
    </source>
</evidence>
<dbReference type="SMART" id="SM00014">
    <property type="entry name" value="acidPPc"/>
    <property type="match status" value="1"/>
</dbReference>
<keyword evidence="5" id="KW-0312">Gluconeogenesis</keyword>
<dbReference type="InterPro" id="IPR000326">
    <property type="entry name" value="PAP2/HPO"/>
</dbReference>
<dbReference type="SUPFAM" id="SSF48317">
    <property type="entry name" value="Acid phosphatase/Vanadium-dependent haloperoxidase"/>
    <property type="match status" value="1"/>
</dbReference>
<proteinExistence type="evidence at transcript level"/>
<feature type="domain" description="Phosphatidic acid phosphatase type 2/haloperoxidase" evidence="14">
    <location>
        <begin position="62"/>
        <end position="201"/>
    </location>
</feature>
<feature type="transmembrane region" description="Helical" evidence="13">
    <location>
        <begin position="186"/>
        <end position="202"/>
    </location>
</feature>
<evidence type="ECO:0000256" key="8">
    <source>
        <dbReference type="ARBA" id="ARBA00022824"/>
    </source>
</evidence>
<evidence type="ECO:0000259" key="14">
    <source>
        <dbReference type="SMART" id="SM00014"/>
    </source>
</evidence>
<feature type="active site" description="Proton donor" evidence="11">
    <location>
        <position position="122"/>
    </location>
</feature>
<dbReference type="EMBL" id="KP690144">
    <property type="protein sequence ID" value="ALK82315.1"/>
    <property type="molecule type" value="mRNA"/>
</dbReference>
<evidence type="ECO:0000256" key="5">
    <source>
        <dbReference type="ARBA" id="ARBA00022432"/>
    </source>
</evidence>
<feature type="transmembrane region" description="Helical" evidence="13">
    <location>
        <begin position="159"/>
        <end position="180"/>
    </location>
</feature>
<reference evidence="15" key="1">
    <citation type="submission" date="2015-01" db="EMBL/GenBank/DDBJ databases">
        <title>Response of oriental river prawn (Macrobrachium nipponense) to increased levels of available carbohydrate in diets.</title>
        <authorList>
            <person name="Ding Z."/>
        </authorList>
    </citation>
    <scope>NUCLEOTIDE SEQUENCE</scope>
</reference>
<evidence type="ECO:0000256" key="4">
    <source>
        <dbReference type="ARBA" id="ARBA00012634"/>
    </source>
</evidence>
<dbReference type="PANTHER" id="PTHR12591:SF0">
    <property type="entry name" value="FI19814P1"/>
    <property type="match status" value="1"/>
</dbReference>
<dbReference type="EC" id="3.1.3.9" evidence="4"/>
<dbReference type="InterPro" id="IPR016275">
    <property type="entry name" value="Glucose-6-phosphatase"/>
</dbReference>
<dbReference type="InterPro" id="IPR036938">
    <property type="entry name" value="PAP2/HPO_sf"/>
</dbReference>
<name>A0A140AZ42_MACNP</name>
<organism evidence="15">
    <name type="scientific">Macrobrachium nipponense</name>
    <name type="common">Oriental river shrimp</name>
    <name type="synonym">Palaemon nipponensis</name>
    <dbReference type="NCBI Taxonomy" id="159736"/>
    <lineage>
        <taxon>Eukaryota</taxon>
        <taxon>Metazoa</taxon>
        <taxon>Ecdysozoa</taxon>
        <taxon>Arthropoda</taxon>
        <taxon>Crustacea</taxon>
        <taxon>Multicrustacea</taxon>
        <taxon>Malacostraca</taxon>
        <taxon>Eumalacostraca</taxon>
        <taxon>Eucarida</taxon>
        <taxon>Decapoda</taxon>
        <taxon>Pleocyemata</taxon>
        <taxon>Caridea</taxon>
        <taxon>Palaemonoidea</taxon>
        <taxon>Palaemonidae</taxon>
        <taxon>Macrobrachium</taxon>
    </lineage>
</organism>
<dbReference type="GO" id="GO:0004346">
    <property type="term" value="F:glucose-6-phosphatase activity"/>
    <property type="evidence" value="ECO:0007669"/>
    <property type="project" value="UniProtKB-EC"/>
</dbReference>
<evidence type="ECO:0000256" key="1">
    <source>
        <dbReference type="ARBA" id="ARBA00004477"/>
    </source>
</evidence>
<dbReference type="GO" id="GO:0005789">
    <property type="term" value="C:endoplasmic reticulum membrane"/>
    <property type="evidence" value="ECO:0007669"/>
    <property type="project" value="UniProtKB-SubCell"/>
</dbReference>
<evidence type="ECO:0000256" key="12">
    <source>
        <dbReference type="PIRSR" id="PIRSR000905-2"/>
    </source>
</evidence>
<sequence length="364" mass="40983">MEKALAFVESYHKWGAESIEFLQMLLPGRGPFFISVSNLGDPGLAFTFYFPIVIALHAGLGTRFMWSIVFCEWSNMLLKWLMVGDRPYWWVNETKLYSKSRPPILLQFPNTCETGPGMPSGHAKLNAAMFYILVSALNTMVISKTTLLTDNQKKLAKRLTWLAYGTWMALVIIARVYVAAHFPHQCIYGALIGFLIAVLVSRTPSLHVLSRRQYVMISAAIVVTVLGMYFVVLAMGSNVLWSVEKAIKWCVQRSYIHIDSTPFYSFSRYSGVSLGLGLGLSSKWFRKTDQSRFNYKMIASMVVLNLAASATGVYIHKLLSPAMFGWYVVEFTLNVVVTFLIVAVIPNFVRAASNMPPGDKYKKK</sequence>
<comment type="subcellular location">
    <subcellularLocation>
        <location evidence="1">Endoplasmic reticulum membrane</location>
        <topology evidence="1">Multi-pass membrane protein</topology>
    </subcellularLocation>
</comment>
<evidence type="ECO:0000256" key="13">
    <source>
        <dbReference type="SAM" id="Phobius"/>
    </source>
</evidence>
<evidence type="ECO:0000256" key="7">
    <source>
        <dbReference type="ARBA" id="ARBA00022801"/>
    </source>
</evidence>
<dbReference type="Gene3D" id="1.20.144.10">
    <property type="entry name" value="Phosphatidic acid phosphatase type 2/haloperoxidase"/>
    <property type="match status" value="1"/>
</dbReference>
<comment type="pathway">
    <text evidence="2">Carbohydrate biosynthesis; gluconeogenesis.</text>
</comment>
<protein>
    <recommendedName>
        <fullName evidence="4">glucose-6-phosphatase</fullName>
        <ecNumber evidence="4">3.1.3.9</ecNumber>
    </recommendedName>
</protein>
<dbReference type="AlphaFoldDB" id="A0A140AZ42"/>
<dbReference type="GO" id="GO:0006094">
    <property type="term" value="P:gluconeogenesis"/>
    <property type="evidence" value="ECO:0007669"/>
    <property type="project" value="UniProtKB-UniPathway"/>
</dbReference>
<evidence type="ECO:0000256" key="6">
    <source>
        <dbReference type="ARBA" id="ARBA00022692"/>
    </source>
</evidence>
<feature type="transmembrane region" description="Helical" evidence="13">
    <location>
        <begin position="128"/>
        <end position="147"/>
    </location>
</feature>
<dbReference type="UniPathway" id="UPA00138"/>
<keyword evidence="10 13" id="KW-0472">Membrane</keyword>
<feature type="transmembrane region" description="Helical" evidence="13">
    <location>
        <begin position="327"/>
        <end position="349"/>
    </location>
</feature>
<dbReference type="GO" id="GO:0051156">
    <property type="term" value="P:glucose 6-phosphate metabolic process"/>
    <property type="evidence" value="ECO:0007669"/>
    <property type="project" value="TreeGrafter"/>
</dbReference>
<dbReference type="Pfam" id="PF01569">
    <property type="entry name" value="PAP2"/>
    <property type="match status" value="1"/>
</dbReference>
<comment type="similarity">
    <text evidence="3">Belongs to the glucose-6-phosphatase family.</text>
</comment>
<feature type="binding site" evidence="12">
    <location>
        <position position="175"/>
    </location>
    <ligand>
        <name>substrate</name>
    </ligand>
</feature>
<evidence type="ECO:0000256" key="10">
    <source>
        <dbReference type="ARBA" id="ARBA00023136"/>
    </source>
</evidence>
<dbReference type="PIRSF" id="PIRSF000905">
    <property type="entry name" value="Glucose-6-phosphatase"/>
    <property type="match status" value="1"/>
</dbReference>
<keyword evidence="6 13" id="KW-0812">Transmembrane</keyword>
<evidence type="ECO:0000256" key="2">
    <source>
        <dbReference type="ARBA" id="ARBA00004742"/>
    </source>
</evidence>
<evidence type="ECO:0000256" key="9">
    <source>
        <dbReference type="ARBA" id="ARBA00022989"/>
    </source>
</evidence>
<evidence type="ECO:0000313" key="15">
    <source>
        <dbReference type="EMBL" id="ALK82315.1"/>
    </source>
</evidence>